<feature type="region of interest" description="Disordered" evidence="1">
    <location>
        <begin position="1"/>
        <end position="39"/>
    </location>
</feature>
<organism evidence="2 3">
    <name type="scientific">Labilithrix luteola</name>
    <dbReference type="NCBI Taxonomy" id="1391654"/>
    <lineage>
        <taxon>Bacteria</taxon>
        <taxon>Pseudomonadati</taxon>
        <taxon>Myxococcota</taxon>
        <taxon>Polyangia</taxon>
        <taxon>Polyangiales</taxon>
        <taxon>Labilitrichaceae</taxon>
        <taxon>Labilithrix</taxon>
    </lineage>
</organism>
<feature type="compositionally biased region" description="Basic and acidic residues" evidence="1">
    <location>
        <begin position="1"/>
        <end position="12"/>
    </location>
</feature>
<evidence type="ECO:0000313" key="3">
    <source>
        <dbReference type="Proteomes" id="UP000064967"/>
    </source>
</evidence>
<proteinExistence type="predicted"/>
<dbReference type="Proteomes" id="UP000064967">
    <property type="component" value="Chromosome"/>
</dbReference>
<dbReference type="KEGG" id="llu:AKJ09_00186"/>
<evidence type="ECO:0000313" key="2">
    <source>
        <dbReference type="EMBL" id="AKU93522.1"/>
    </source>
</evidence>
<reference evidence="2 3" key="1">
    <citation type="submission" date="2015-08" db="EMBL/GenBank/DDBJ databases">
        <authorList>
            <person name="Babu N.S."/>
            <person name="Beckwith C.J."/>
            <person name="Beseler K.G."/>
            <person name="Brison A."/>
            <person name="Carone J.V."/>
            <person name="Caskin T.P."/>
            <person name="Diamond M."/>
            <person name="Durham M.E."/>
            <person name="Foxe J.M."/>
            <person name="Go M."/>
            <person name="Henderson B.A."/>
            <person name="Jones I.B."/>
            <person name="McGettigan J.A."/>
            <person name="Micheletti S.J."/>
            <person name="Nasrallah M.E."/>
            <person name="Ortiz D."/>
            <person name="Piller C.R."/>
            <person name="Privatt S.R."/>
            <person name="Schneider S.L."/>
            <person name="Sharp S."/>
            <person name="Smith T.C."/>
            <person name="Stanton J.D."/>
            <person name="Ullery H.E."/>
            <person name="Wilson R.J."/>
            <person name="Serrano M.G."/>
            <person name="Buck G."/>
            <person name="Lee V."/>
            <person name="Wang Y."/>
            <person name="Carvalho R."/>
            <person name="Voegtly L."/>
            <person name="Shi R."/>
            <person name="Duckworth R."/>
            <person name="Johnson A."/>
            <person name="Loviza R."/>
            <person name="Walstead R."/>
            <person name="Shah Z."/>
            <person name="Kiflezghi M."/>
            <person name="Wade K."/>
            <person name="Ball S.L."/>
            <person name="Bradley K.W."/>
            <person name="Asai D.J."/>
            <person name="Bowman C.A."/>
            <person name="Russell D.A."/>
            <person name="Pope W.H."/>
            <person name="Jacobs-Sera D."/>
            <person name="Hendrix R.W."/>
            <person name="Hatfull G.F."/>
        </authorList>
    </citation>
    <scope>NUCLEOTIDE SEQUENCE [LARGE SCALE GENOMIC DNA]</scope>
    <source>
        <strain evidence="2 3">DSM 27648</strain>
    </source>
</reference>
<dbReference type="EMBL" id="CP012333">
    <property type="protein sequence ID" value="AKU93522.1"/>
    <property type="molecule type" value="Genomic_DNA"/>
</dbReference>
<protein>
    <submittedName>
        <fullName evidence="2">Uncharacterized protein</fullName>
    </submittedName>
</protein>
<accession>A0A0K1PJ25</accession>
<dbReference type="AlphaFoldDB" id="A0A0K1PJ25"/>
<name>A0A0K1PJ25_9BACT</name>
<keyword evidence="3" id="KW-1185">Reference proteome</keyword>
<gene>
    <name evidence="2" type="ORF">AKJ09_00186</name>
</gene>
<sequence length="39" mass="4051">MAPGADPRETRGRRVYATAGGAQGKDEASPLYGARSSSR</sequence>
<evidence type="ECO:0000256" key="1">
    <source>
        <dbReference type="SAM" id="MobiDB-lite"/>
    </source>
</evidence>